<dbReference type="AlphaFoldDB" id="A0A2A4ZA83"/>
<evidence type="ECO:0000256" key="2">
    <source>
        <dbReference type="ARBA" id="ARBA00005568"/>
    </source>
</evidence>
<keyword evidence="3 6" id="KW-0479">Metal-binding</keyword>
<gene>
    <name evidence="8" type="ORF">COB13_00155</name>
</gene>
<dbReference type="GO" id="GO:0000287">
    <property type="term" value="F:magnesium ion binding"/>
    <property type="evidence" value="ECO:0007669"/>
    <property type="project" value="TreeGrafter"/>
</dbReference>
<feature type="binding site" evidence="6">
    <location>
        <position position="149"/>
    </location>
    <ligand>
        <name>Mg(2+)</name>
        <dbReference type="ChEBI" id="CHEBI:18420"/>
    </ligand>
</feature>
<dbReference type="InterPro" id="IPR040442">
    <property type="entry name" value="Pyrv_kinase-like_dom_sf"/>
</dbReference>
<reference key="1">
    <citation type="submission" date="2017-08" db="EMBL/GenBank/DDBJ databases">
        <title>A dynamic microbial community with high functional redundancy inhabits the cold, oxic subseafloor aquifer.</title>
        <authorList>
            <person name="Tully B.J."/>
            <person name="Wheat C.G."/>
            <person name="Glazer B.T."/>
            <person name="Huber J.A."/>
        </authorList>
    </citation>
    <scope>NUCLEOTIDE SEQUENCE [LARGE SCALE GENOMIC DNA]</scope>
</reference>
<evidence type="ECO:0000313" key="8">
    <source>
        <dbReference type="EMBL" id="PCJ03690.1"/>
    </source>
</evidence>
<proteinExistence type="inferred from homology"/>
<organism evidence="8">
    <name type="scientific">OCS116 cluster bacterium</name>
    <dbReference type="NCBI Taxonomy" id="2030921"/>
    <lineage>
        <taxon>Bacteria</taxon>
        <taxon>Pseudomonadati</taxon>
        <taxon>Pseudomonadota</taxon>
        <taxon>Alphaproteobacteria</taxon>
        <taxon>OCS116 cluster</taxon>
    </lineage>
</organism>
<protein>
    <submittedName>
        <fullName evidence="8">CoA ester lyase</fullName>
    </submittedName>
</protein>
<comment type="similarity">
    <text evidence="2">Belongs to the HpcH/HpaI aldolase family.</text>
</comment>
<dbReference type="SUPFAM" id="SSF51621">
    <property type="entry name" value="Phosphoenolpyruvate/pyruvate domain"/>
    <property type="match status" value="1"/>
</dbReference>
<feature type="domain" description="HpcH/HpaI aldolase/citrate lyase" evidence="7">
    <location>
        <begin position="2"/>
        <end position="222"/>
    </location>
</feature>
<dbReference type="GO" id="GO:0016829">
    <property type="term" value="F:lyase activity"/>
    <property type="evidence" value="ECO:0007669"/>
    <property type="project" value="UniProtKB-KW"/>
</dbReference>
<dbReference type="InterPro" id="IPR015813">
    <property type="entry name" value="Pyrv/PenolPyrv_kinase-like_dom"/>
</dbReference>
<name>A0A2A4ZA83_9PROT</name>
<feature type="binding site" evidence="6">
    <location>
        <position position="122"/>
    </location>
    <ligand>
        <name>Mg(2+)</name>
        <dbReference type="ChEBI" id="CHEBI:18420"/>
    </ligand>
</feature>
<comment type="cofactor">
    <cofactor evidence="1">
        <name>Mg(2+)</name>
        <dbReference type="ChEBI" id="CHEBI:18420"/>
    </cofactor>
</comment>
<evidence type="ECO:0000256" key="3">
    <source>
        <dbReference type="ARBA" id="ARBA00022723"/>
    </source>
</evidence>
<dbReference type="InterPro" id="IPR011206">
    <property type="entry name" value="Citrate_lyase_beta/mcl1/mcl2"/>
</dbReference>
<dbReference type="InterPro" id="IPR005000">
    <property type="entry name" value="Aldolase/citrate-lyase_domain"/>
</dbReference>
<sequence length="283" mass="30546">MRSLLFVPADDAKKQQKALNSATDAIILDMEDSVAAANKLKARNTIVDLFSTLSTDKTIIIRINALDTAFWQDDMATILPLAPDYILIPKARSGADVKTINDLIAAEPKAANKTQIIALVTELPESMFNISSFKDSGNALAGLTWGAEDLSAELSAQNNKDADGVYFPVYQMARSFCLLGAAHAGVAAIDSVFTNFKDDAGLKAEAERAKTEGFRGKMLIHPCQIAIVNAAFNPSKDEIAHAKRVIETIENSTSGGVAQLDGEMIDQPHYKRALNLIKGLKHD</sequence>
<dbReference type="PANTHER" id="PTHR32308:SF0">
    <property type="entry name" value="HPCH_HPAI ALDOLASE_CITRATE LYASE DOMAIN-CONTAINING PROTEIN"/>
    <property type="match status" value="1"/>
</dbReference>
<accession>A0A2A4ZA83</accession>
<dbReference type="Gene3D" id="3.20.20.60">
    <property type="entry name" value="Phosphoenolpyruvate-binding domains"/>
    <property type="match status" value="1"/>
</dbReference>
<keyword evidence="8" id="KW-0456">Lyase</keyword>
<dbReference type="PIRSF" id="PIRSF015582">
    <property type="entry name" value="Cit_lyase_B"/>
    <property type="match status" value="1"/>
</dbReference>
<evidence type="ECO:0000256" key="4">
    <source>
        <dbReference type="ARBA" id="ARBA00022842"/>
    </source>
</evidence>
<keyword evidence="4 6" id="KW-0460">Magnesium</keyword>
<evidence type="ECO:0000259" key="7">
    <source>
        <dbReference type="Pfam" id="PF03328"/>
    </source>
</evidence>
<dbReference type="EMBL" id="NVUS01000001">
    <property type="protein sequence ID" value="PCJ03690.1"/>
    <property type="molecule type" value="Genomic_DNA"/>
</dbReference>
<dbReference type="PANTHER" id="PTHR32308">
    <property type="entry name" value="LYASE BETA SUBUNIT, PUTATIVE (AFU_ORTHOLOGUE AFUA_4G13030)-RELATED"/>
    <property type="match status" value="1"/>
</dbReference>
<evidence type="ECO:0000256" key="5">
    <source>
        <dbReference type="PIRSR" id="PIRSR015582-1"/>
    </source>
</evidence>
<reference evidence="8" key="2">
    <citation type="journal article" date="2018" name="ISME J.">
        <title>A dynamic microbial community with high functional redundancy inhabits the cold, oxic subseafloor aquifer.</title>
        <authorList>
            <person name="Tully B.J."/>
            <person name="Wheat C.G."/>
            <person name="Glazer B.T."/>
            <person name="Huber J.A."/>
        </authorList>
    </citation>
    <scope>NUCLEOTIDE SEQUENCE</scope>
    <source>
        <strain evidence="8">NORP83</strain>
    </source>
</reference>
<evidence type="ECO:0000256" key="6">
    <source>
        <dbReference type="PIRSR" id="PIRSR015582-2"/>
    </source>
</evidence>
<evidence type="ECO:0000256" key="1">
    <source>
        <dbReference type="ARBA" id="ARBA00001946"/>
    </source>
</evidence>
<dbReference type="Pfam" id="PF03328">
    <property type="entry name" value="HpcH_HpaI"/>
    <property type="match status" value="1"/>
</dbReference>
<dbReference type="GO" id="GO:0006107">
    <property type="term" value="P:oxaloacetate metabolic process"/>
    <property type="evidence" value="ECO:0007669"/>
    <property type="project" value="TreeGrafter"/>
</dbReference>
<comment type="caution">
    <text evidence="8">The sequence shown here is derived from an EMBL/GenBank/DDBJ whole genome shotgun (WGS) entry which is preliminary data.</text>
</comment>
<feature type="binding site" evidence="5">
    <location>
        <position position="122"/>
    </location>
    <ligand>
        <name>substrate</name>
    </ligand>
</feature>
<feature type="binding site" evidence="5">
    <location>
        <position position="62"/>
    </location>
    <ligand>
        <name>substrate</name>
    </ligand>
</feature>